<dbReference type="OrthoDB" id="6431506at2759"/>
<proteinExistence type="predicted"/>
<gene>
    <name evidence="3" type="ORF">X975_23617</name>
</gene>
<feature type="chain" id="PRO_5001829832" evidence="2">
    <location>
        <begin position="20"/>
        <end position="659"/>
    </location>
</feature>
<feature type="non-terminal residue" evidence="3">
    <location>
        <position position="659"/>
    </location>
</feature>
<evidence type="ECO:0000256" key="1">
    <source>
        <dbReference type="SAM" id="MobiDB-lite"/>
    </source>
</evidence>
<protein>
    <submittedName>
        <fullName evidence="3">Uncharacterized protein</fullName>
    </submittedName>
</protein>
<dbReference type="EMBL" id="KK115982">
    <property type="protein sequence ID" value="KFM66531.1"/>
    <property type="molecule type" value="Genomic_DNA"/>
</dbReference>
<evidence type="ECO:0000256" key="2">
    <source>
        <dbReference type="SAM" id="SignalP"/>
    </source>
</evidence>
<accession>A0A087TN42</accession>
<feature type="region of interest" description="Disordered" evidence="1">
    <location>
        <begin position="592"/>
        <end position="631"/>
    </location>
</feature>
<evidence type="ECO:0000313" key="4">
    <source>
        <dbReference type="Proteomes" id="UP000054359"/>
    </source>
</evidence>
<feature type="compositionally biased region" description="Basic and acidic residues" evidence="1">
    <location>
        <begin position="241"/>
        <end position="273"/>
    </location>
</feature>
<keyword evidence="2" id="KW-0732">Signal</keyword>
<feature type="region of interest" description="Disordered" evidence="1">
    <location>
        <begin position="241"/>
        <end position="312"/>
    </location>
</feature>
<sequence length="659" mass="75800">MRFAVAFSILFASYVAVEGTFDLFSDSHFSSTYIPTKNNDWIGLSGKLKDYSNDYGQVYGIVNSISGSYPSFYRQITKIPVKGGITIVPAPKNLGSLSNALYLKDYSSVNQVPRLKVPPLDIYGKLGSSGYFYQLKNVPVHFVSSHHPQTLSYPTAVGLSPEIHYDESILNYDSSQLHSYLPNKNSEYDERIYHHGILGSRYVDENYPHGGYGDNRESLISSYHEAENLAIIPQNHQVHEISHHENSEISNKHNLEERDHSVHEKSHSAHESEPEVAGEVLNSHDDPEENDHGRDLGSHGFPEHRVTHQDDEKEIYVHEFPDQIIEPIYKKYVIPTIAHFEDDQVVKYPIQEEIQEDDLKIQRNPSKISDVSFQNIKLEDYVENQKIQNPTSDGKNEYSDLEGGNYGSEVQQEKQLRTQPNYEDSLTQKDKDALPSFPFSNSPQDSYDSKKYAGEKNPILSENIPVEQSMYKPAQTVKTSSADSSVNEQKKYDEQEKIKDYNIEQTTITDGKTNYLPNEDKAGSYENLPNNKNSDYNLENEQSGGRSKQYRKYEKPRSSSYEIEILHSNRDGYQHSTPYEQFSQVKELTFQLHPKSRSQELRKQSQPAEARQNTYQENSPLEQKQVFTDEPKEKKYLEQKFIYTEQKQDTKDSVEGYNR</sequence>
<feature type="compositionally biased region" description="Polar residues" evidence="1">
    <location>
        <begin position="527"/>
        <end position="546"/>
    </location>
</feature>
<reference evidence="3 4" key="1">
    <citation type="submission" date="2013-11" db="EMBL/GenBank/DDBJ databases">
        <title>Genome sequencing of Stegodyphus mimosarum.</title>
        <authorList>
            <person name="Bechsgaard J."/>
        </authorList>
    </citation>
    <scope>NUCLEOTIDE SEQUENCE [LARGE SCALE GENOMIC DNA]</scope>
</reference>
<feature type="region of interest" description="Disordered" evidence="1">
    <location>
        <begin position="385"/>
        <end position="559"/>
    </location>
</feature>
<dbReference type="AlphaFoldDB" id="A0A087TN42"/>
<feature type="compositionally biased region" description="Polar residues" evidence="1">
    <location>
        <begin position="476"/>
        <end position="487"/>
    </location>
</feature>
<dbReference type="Proteomes" id="UP000054359">
    <property type="component" value="Unassembled WGS sequence"/>
</dbReference>
<feature type="compositionally biased region" description="Basic and acidic residues" evidence="1">
    <location>
        <begin position="282"/>
        <end position="312"/>
    </location>
</feature>
<feature type="compositionally biased region" description="Polar residues" evidence="1">
    <location>
        <begin position="503"/>
        <end position="516"/>
    </location>
</feature>
<name>A0A087TN42_STEMI</name>
<feature type="compositionally biased region" description="Basic and acidic residues" evidence="1">
    <location>
        <begin position="488"/>
        <end position="502"/>
    </location>
</feature>
<evidence type="ECO:0000313" key="3">
    <source>
        <dbReference type="EMBL" id="KFM66531.1"/>
    </source>
</evidence>
<feature type="signal peptide" evidence="2">
    <location>
        <begin position="1"/>
        <end position="19"/>
    </location>
</feature>
<keyword evidence="4" id="KW-1185">Reference proteome</keyword>
<feature type="compositionally biased region" description="Polar residues" evidence="1">
    <location>
        <begin position="604"/>
        <end position="626"/>
    </location>
</feature>
<organism evidence="3 4">
    <name type="scientific">Stegodyphus mimosarum</name>
    <name type="common">African social velvet spider</name>
    <dbReference type="NCBI Taxonomy" id="407821"/>
    <lineage>
        <taxon>Eukaryota</taxon>
        <taxon>Metazoa</taxon>
        <taxon>Ecdysozoa</taxon>
        <taxon>Arthropoda</taxon>
        <taxon>Chelicerata</taxon>
        <taxon>Arachnida</taxon>
        <taxon>Araneae</taxon>
        <taxon>Araneomorphae</taxon>
        <taxon>Entelegynae</taxon>
        <taxon>Eresoidea</taxon>
        <taxon>Eresidae</taxon>
        <taxon>Stegodyphus</taxon>
    </lineage>
</organism>